<accession>A0A6B8RHR9</accession>
<evidence type="ECO:0000256" key="1">
    <source>
        <dbReference type="ARBA" id="ARBA00004651"/>
    </source>
</evidence>
<dbReference type="SUPFAM" id="SSF161098">
    <property type="entry name" value="MetI-like"/>
    <property type="match status" value="1"/>
</dbReference>
<feature type="transmembrane region" description="Helical" evidence="7">
    <location>
        <begin position="72"/>
        <end position="93"/>
    </location>
</feature>
<dbReference type="Gene3D" id="1.10.3720.10">
    <property type="entry name" value="MetI-like"/>
    <property type="match status" value="1"/>
</dbReference>
<dbReference type="Pfam" id="PF00528">
    <property type="entry name" value="BPD_transp_1"/>
    <property type="match status" value="1"/>
</dbReference>
<reference evidence="10" key="1">
    <citation type="submission" date="2018-11" db="EMBL/GenBank/DDBJ databases">
        <title>Complete genome sequence of Paenibacillus sp. ML311-T8.</title>
        <authorList>
            <person name="Nam Y.-D."/>
            <person name="Kang J."/>
            <person name="Chung W.-H."/>
            <person name="Park Y.S."/>
        </authorList>
    </citation>
    <scope>NUCLEOTIDE SEQUENCE [LARGE SCALE GENOMIC DNA]</scope>
    <source>
        <strain evidence="10">ML311-T8</strain>
    </source>
</reference>
<evidence type="ECO:0000313" key="10">
    <source>
        <dbReference type="Proteomes" id="UP000426246"/>
    </source>
</evidence>
<dbReference type="InterPro" id="IPR000515">
    <property type="entry name" value="MetI-like"/>
</dbReference>
<keyword evidence="3" id="KW-1003">Cell membrane</keyword>
<feature type="domain" description="ABC transmembrane type-1" evidence="8">
    <location>
        <begin position="68"/>
        <end position="282"/>
    </location>
</feature>
<keyword evidence="2 7" id="KW-0813">Transport</keyword>
<evidence type="ECO:0000256" key="4">
    <source>
        <dbReference type="ARBA" id="ARBA00022692"/>
    </source>
</evidence>
<keyword evidence="10" id="KW-1185">Reference proteome</keyword>
<comment type="subcellular location">
    <subcellularLocation>
        <location evidence="1 7">Cell membrane</location>
        <topology evidence="1 7">Multi-pass membrane protein</topology>
    </subcellularLocation>
</comment>
<dbReference type="KEGG" id="ppsc:EHS13_09500"/>
<dbReference type="InterPro" id="IPR035906">
    <property type="entry name" value="MetI-like_sf"/>
</dbReference>
<dbReference type="PANTHER" id="PTHR30193">
    <property type="entry name" value="ABC TRANSPORTER PERMEASE PROTEIN"/>
    <property type="match status" value="1"/>
</dbReference>
<keyword evidence="5 7" id="KW-1133">Transmembrane helix</keyword>
<dbReference type="PANTHER" id="PTHR30193:SF37">
    <property type="entry name" value="INNER MEMBRANE ABC TRANSPORTER PERMEASE PROTEIN YCJO"/>
    <property type="match status" value="1"/>
</dbReference>
<gene>
    <name evidence="9" type="ORF">EHS13_09500</name>
</gene>
<dbReference type="CDD" id="cd06261">
    <property type="entry name" value="TM_PBP2"/>
    <property type="match status" value="1"/>
</dbReference>
<organism evidence="9 10">
    <name type="scientific">Paenibacillus psychroresistens</name>
    <dbReference type="NCBI Taxonomy" id="1778678"/>
    <lineage>
        <taxon>Bacteria</taxon>
        <taxon>Bacillati</taxon>
        <taxon>Bacillota</taxon>
        <taxon>Bacilli</taxon>
        <taxon>Bacillales</taxon>
        <taxon>Paenibacillaceae</taxon>
        <taxon>Paenibacillus</taxon>
    </lineage>
</organism>
<protein>
    <submittedName>
        <fullName evidence="9">Sugar ABC transporter permease</fullName>
    </submittedName>
</protein>
<evidence type="ECO:0000256" key="3">
    <source>
        <dbReference type="ARBA" id="ARBA00022475"/>
    </source>
</evidence>
<evidence type="ECO:0000256" key="6">
    <source>
        <dbReference type="ARBA" id="ARBA00023136"/>
    </source>
</evidence>
<feature type="transmembrane region" description="Helical" evidence="7">
    <location>
        <begin position="164"/>
        <end position="183"/>
    </location>
</feature>
<name>A0A6B8RHR9_9BACL</name>
<evidence type="ECO:0000256" key="5">
    <source>
        <dbReference type="ARBA" id="ARBA00022989"/>
    </source>
</evidence>
<keyword evidence="6 7" id="KW-0472">Membrane</keyword>
<dbReference type="GO" id="GO:0055085">
    <property type="term" value="P:transmembrane transport"/>
    <property type="evidence" value="ECO:0007669"/>
    <property type="project" value="InterPro"/>
</dbReference>
<evidence type="ECO:0000259" key="8">
    <source>
        <dbReference type="PROSITE" id="PS50928"/>
    </source>
</evidence>
<keyword evidence="4 7" id="KW-0812">Transmembrane</keyword>
<dbReference type="RefSeq" id="WP_155700117.1">
    <property type="nucleotide sequence ID" value="NZ_CP034235.1"/>
</dbReference>
<evidence type="ECO:0000256" key="2">
    <source>
        <dbReference type="ARBA" id="ARBA00022448"/>
    </source>
</evidence>
<dbReference type="InterPro" id="IPR051393">
    <property type="entry name" value="ABC_transporter_permease"/>
</dbReference>
<sequence>MYLQIRPYKYWFLIPALSIYLLFFLVPSILSFYYSFTDWDMDSSRAIKFIGLDNFNYLFEDDVFILALKNTLLFTIVTTFFKITIGLFLALALNEKLKTLNFLRTAYFFPSIMSLVVVGLIFSSLLRPEGMVNLFLRNLGLDFLAVDWLGSRVFAIWSVILVEIWKWCGFCMIVFLAGLQAVSKDYLEAANIDGASYYQKLKSIILPLIMSSITVNVILNLIGGLKVFDIVYVMTNGGPGNSSQVLNGIVYSKFGGGLYGLGTAANLVLLIFIAVIVLSSLYILRSREVEL</sequence>
<dbReference type="OrthoDB" id="5174895at2"/>
<comment type="similarity">
    <text evidence="7">Belongs to the binding-protein-dependent transport system permease family.</text>
</comment>
<feature type="transmembrane region" description="Helical" evidence="7">
    <location>
        <begin position="264"/>
        <end position="284"/>
    </location>
</feature>
<dbReference type="PROSITE" id="PS50928">
    <property type="entry name" value="ABC_TM1"/>
    <property type="match status" value="1"/>
</dbReference>
<feature type="transmembrane region" description="Helical" evidence="7">
    <location>
        <begin position="204"/>
        <end position="225"/>
    </location>
</feature>
<evidence type="ECO:0000256" key="7">
    <source>
        <dbReference type="RuleBase" id="RU363032"/>
    </source>
</evidence>
<feature type="transmembrane region" description="Helical" evidence="7">
    <location>
        <begin position="12"/>
        <end position="34"/>
    </location>
</feature>
<dbReference type="AlphaFoldDB" id="A0A6B8RHR9"/>
<feature type="transmembrane region" description="Helical" evidence="7">
    <location>
        <begin position="105"/>
        <end position="126"/>
    </location>
</feature>
<evidence type="ECO:0000313" key="9">
    <source>
        <dbReference type="EMBL" id="QGQ95102.1"/>
    </source>
</evidence>
<proteinExistence type="inferred from homology"/>
<dbReference type="GO" id="GO:0005886">
    <property type="term" value="C:plasma membrane"/>
    <property type="evidence" value="ECO:0007669"/>
    <property type="project" value="UniProtKB-SubCell"/>
</dbReference>
<dbReference type="Proteomes" id="UP000426246">
    <property type="component" value="Chromosome"/>
</dbReference>
<dbReference type="EMBL" id="CP034235">
    <property type="protein sequence ID" value="QGQ95102.1"/>
    <property type="molecule type" value="Genomic_DNA"/>
</dbReference>